<dbReference type="AlphaFoldDB" id="A0A4R7PAQ4"/>
<evidence type="ECO:0000313" key="2">
    <source>
        <dbReference type="Proteomes" id="UP000295341"/>
    </source>
</evidence>
<dbReference type="RefSeq" id="WP_133879644.1">
    <property type="nucleotide sequence ID" value="NZ_MWIN01000022.1"/>
</dbReference>
<organism evidence="1 2">
    <name type="scientific">Panacagrimonas perspica</name>
    <dbReference type="NCBI Taxonomy" id="381431"/>
    <lineage>
        <taxon>Bacteria</taxon>
        <taxon>Pseudomonadati</taxon>
        <taxon>Pseudomonadota</taxon>
        <taxon>Gammaproteobacteria</taxon>
        <taxon>Nevskiales</taxon>
        <taxon>Nevskiaceae</taxon>
        <taxon>Panacagrimonas</taxon>
    </lineage>
</organism>
<keyword evidence="2" id="KW-1185">Reference proteome</keyword>
<reference evidence="1 2" key="1">
    <citation type="submission" date="2019-03" db="EMBL/GenBank/DDBJ databases">
        <title>Genomic Encyclopedia of Type Strains, Phase IV (KMG-IV): sequencing the most valuable type-strain genomes for metagenomic binning, comparative biology and taxonomic classification.</title>
        <authorList>
            <person name="Goeker M."/>
        </authorList>
    </citation>
    <scope>NUCLEOTIDE SEQUENCE [LARGE SCALE GENOMIC DNA]</scope>
    <source>
        <strain evidence="1 2">DSM 26377</strain>
    </source>
</reference>
<name>A0A4R7PAQ4_9GAMM</name>
<protein>
    <submittedName>
        <fullName evidence="1">Uncharacterized protein</fullName>
    </submittedName>
</protein>
<sequence>MDVKNNPAGRLHDILLSARQQQSKEPARKAWATVFQIEPNDTSSLLKLLADLINLVHETKTAIQRLEDVDHALHLKPFKRIESLLSQLSLDSAWDHWKAQIDDSTLYGLQFSADRLSRISGFTQIPNDELKDIRNAIDEIFNKVFDSSIPAELRALLLRNIEAIRLAFVSYRIRGIEGIQGEIERSVGSILLHQDAIKRSNPDDHGLWKTFFGLIDRLNKVVTLARNTKEIAPPIVQAITQLL</sequence>
<gene>
    <name evidence="1" type="ORF">DFR24_0376</name>
</gene>
<evidence type="ECO:0000313" key="1">
    <source>
        <dbReference type="EMBL" id="TDU31018.1"/>
    </source>
</evidence>
<comment type="caution">
    <text evidence="1">The sequence shown here is derived from an EMBL/GenBank/DDBJ whole genome shotgun (WGS) entry which is preliminary data.</text>
</comment>
<accession>A0A4R7PAQ4</accession>
<proteinExistence type="predicted"/>
<dbReference type="Proteomes" id="UP000295341">
    <property type="component" value="Unassembled WGS sequence"/>
</dbReference>
<dbReference type="OrthoDB" id="6181978at2"/>
<dbReference type="EMBL" id="SOBT01000008">
    <property type="protein sequence ID" value="TDU31018.1"/>
    <property type="molecule type" value="Genomic_DNA"/>
</dbReference>